<feature type="region of interest" description="Disordered" evidence="3">
    <location>
        <begin position="129"/>
        <end position="149"/>
    </location>
</feature>
<keyword evidence="1" id="KW-0326">Glycosidase</keyword>
<evidence type="ECO:0000259" key="5">
    <source>
        <dbReference type="PROSITE" id="PS50853"/>
    </source>
</evidence>
<dbReference type="EMBL" id="JBIBSM010000008">
    <property type="protein sequence ID" value="MFF8278002.1"/>
    <property type="molecule type" value="Genomic_DNA"/>
</dbReference>
<dbReference type="Gene3D" id="2.60.40.10">
    <property type="entry name" value="Immunoglobulins"/>
    <property type="match status" value="3"/>
</dbReference>
<evidence type="ECO:0000256" key="4">
    <source>
        <dbReference type="SAM" id="SignalP"/>
    </source>
</evidence>
<dbReference type="SMART" id="SM00060">
    <property type="entry name" value="FN3"/>
    <property type="match status" value="3"/>
</dbReference>
<dbReference type="SUPFAM" id="SSF49265">
    <property type="entry name" value="Fibronectin type III"/>
    <property type="match status" value="2"/>
</dbReference>
<dbReference type="PANTHER" id="PTHR46957">
    <property type="entry name" value="CYTOKINE RECEPTOR"/>
    <property type="match status" value="1"/>
</dbReference>
<name>A0ABW6YDS2_9ACTN</name>
<feature type="domain" description="Fibronectin type-III" evidence="5">
    <location>
        <begin position="138"/>
        <end position="225"/>
    </location>
</feature>
<feature type="domain" description="Fibronectin type-III" evidence="5">
    <location>
        <begin position="41"/>
        <end position="128"/>
    </location>
</feature>
<keyword evidence="4" id="KW-0732">Signal</keyword>
<feature type="chain" id="PRO_5046166447" evidence="4">
    <location>
        <begin position="34"/>
        <end position="324"/>
    </location>
</feature>
<dbReference type="CDD" id="cd00063">
    <property type="entry name" value="FN3"/>
    <property type="match status" value="3"/>
</dbReference>
<keyword evidence="2" id="KW-0119">Carbohydrate metabolism</keyword>
<evidence type="ECO:0000256" key="3">
    <source>
        <dbReference type="SAM" id="MobiDB-lite"/>
    </source>
</evidence>
<organism evidence="6 7">
    <name type="scientific">Streptomyces lateritius</name>
    <dbReference type="NCBI Taxonomy" id="67313"/>
    <lineage>
        <taxon>Bacteria</taxon>
        <taxon>Bacillati</taxon>
        <taxon>Actinomycetota</taxon>
        <taxon>Actinomycetes</taxon>
        <taxon>Kitasatosporales</taxon>
        <taxon>Streptomycetaceae</taxon>
        <taxon>Streptomyces</taxon>
    </lineage>
</organism>
<keyword evidence="2" id="KW-0624">Polysaccharide degradation</keyword>
<keyword evidence="7" id="KW-1185">Reference proteome</keyword>
<feature type="compositionally biased region" description="Polar residues" evidence="3">
    <location>
        <begin position="209"/>
        <end position="219"/>
    </location>
</feature>
<keyword evidence="1" id="KW-0378">Hydrolase</keyword>
<feature type="signal peptide" evidence="4">
    <location>
        <begin position="1"/>
        <end position="33"/>
    </location>
</feature>
<dbReference type="Proteomes" id="UP001603013">
    <property type="component" value="Unassembled WGS sequence"/>
</dbReference>
<dbReference type="InterPro" id="IPR036116">
    <property type="entry name" value="FN3_sf"/>
</dbReference>
<evidence type="ECO:0000313" key="7">
    <source>
        <dbReference type="Proteomes" id="UP001603013"/>
    </source>
</evidence>
<dbReference type="PANTHER" id="PTHR46957:SF3">
    <property type="entry name" value="CYTOKINE RECEPTOR"/>
    <property type="match status" value="1"/>
</dbReference>
<evidence type="ECO:0000256" key="2">
    <source>
        <dbReference type="ARBA" id="ARBA00023326"/>
    </source>
</evidence>
<dbReference type="InterPro" id="IPR013783">
    <property type="entry name" value="Ig-like_fold"/>
</dbReference>
<dbReference type="InterPro" id="IPR050713">
    <property type="entry name" value="RTP_Phos/Ushers"/>
</dbReference>
<dbReference type="Pfam" id="PF00041">
    <property type="entry name" value="fn3"/>
    <property type="match status" value="3"/>
</dbReference>
<evidence type="ECO:0000313" key="6">
    <source>
        <dbReference type="EMBL" id="MFF8278002.1"/>
    </source>
</evidence>
<dbReference type="RefSeq" id="WP_391935201.1">
    <property type="nucleotide sequence ID" value="NZ_JBIBSM010000008.1"/>
</dbReference>
<feature type="domain" description="Fibronectin type-III" evidence="5">
    <location>
        <begin position="233"/>
        <end position="324"/>
    </location>
</feature>
<feature type="region of interest" description="Disordered" evidence="3">
    <location>
        <begin position="204"/>
        <end position="235"/>
    </location>
</feature>
<protein>
    <submittedName>
        <fullName evidence="6">Fibronectin type III domain-containing protein</fullName>
    </submittedName>
</protein>
<dbReference type="InterPro" id="IPR003961">
    <property type="entry name" value="FN3_dom"/>
</dbReference>
<comment type="caution">
    <text evidence="6">The sequence shown here is derived from an EMBL/GenBank/DDBJ whole genome shotgun (WGS) entry which is preliminary data.</text>
</comment>
<reference evidence="6 7" key="1">
    <citation type="submission" date="2024-10" db="EMBL/GenBank/DDBJ databases">
        <title>The Natural Products Discovery Center: Release of the First 8490 Sequenced Strains for Exploring Actinobacteria Biosynthetic Diversity.</title>
        <authorList>
            <person name="Kalkreuter E."/>
            <person name="Kautsar S.A."/>
            <person name="Yang D."/>
            <person name="Bader C.D."/>
            <person name="Teijaro C.N."/>
            <person name="Fluegel L."/>
            <person name="Davis C.M."/>
            <person name="Simpson J.R."/>
            <person name="Lauterbach L."/>
            <person name="Steele A.D."/>
            <person name="Gui C."/>
            <person name="Meng S."/>
            <person name="Li G."/>
            <person name="Viehrig K."/>
            <person name="Ye F."/>
            <person name="Su P."/>
            <person name="Kiefer A.F."/>
            <person name="Nichols A."/>
            <person name="Cepeda A.J."/>
            <person name="Yan W."/>
            <person name="Fan B."/>
            <person name="Jiang Y."/>
            <person name="Adhikari A."/>
            <person name="Zheng C.-J."/>
            <person name="Schuster L."/>
            <person name="Cowan T.M."/>
            <person name="Smanski M.J."/>
            <person name="Chevrette M.G."/>
            <person name="De Carvalho L.P.S."/>
            <person name="Shen B."/>
        </authorList>
    </citation>
    <scope>NUCLEOTIDE SEQUENCE [LARGE SCALE GENOMIC DNA]</scope>
    <source>
        <strain evidence="6 7">NPDC015755</strain>
    </source>
</reference>
<accession>A0ABW6YDS2</accession>
<dbReference type="PROSITE" id="PS50853">
    <property type="entry name" value="FN3"/>
    <property type="match status" value="3"/>
</dbReference>
<proteinExistence type="predicted"/>
<evidence type="ECO:0000256" key="1">
    <source>
        <dbReference type="ARBA" id="ARBA00023295"/>
    </source>
</evidence>
<gene>
    <name evidence="6" type="ORF">ACF05T_18105</name>
</gene>
<sequence length="324" mass="33903">MSTDGGIPVQRPLAATLLTAATLCLAACSPTPAKDTAGPTVPTGVTAASGSARTVHVMWSAATDDRAVTAYEVYQQGRKVKELPAATLMTDIVNLAPATPYTFTVRARDAAGNRSPHSAAVRATTLAATTQDRTPPTAPASLRATPDGGRAATLTWAPARDDTKVTAYDVYQADSRIHTVSGTATTARVTGLRPGTVYTFTVRARDAAENSSPDSNPADLTTARAPGAPANTAPTDLKATVTQDGITLTWNPPKTGAVVKEHQLYLDEKFATTIVWGAEPPLGRATYTFTVPDAPGTRYSVKLRARLPDGTWGDFSAQRTVVVI</sequence>